<dbReference type="CDD" id="cd05398">
    <property type="entry name" value="NT_ClassII-CCAase"/>
    <property type="match status" value="1"/>
</dbReference>
<evidence type="ECO:0000256" key="8">
    <source>
        <dbReference type="ARBA" id="ARBA00022884"/>
    </source>
</evidence>
<proteinExistence type="inferred from homology"/>
<evidence type="ECO:0000256" key="1">
    <source>
        <dbReference type="ARBA" id="ARBA00001946"/>
    </source>
</evidence>
<dbReference type="RefSeq" id="WP_008724227.1">
    <property type="nucleotide sequence ID" value="NZ_JBBMFM010000041.1"/>
</dbReference>
<keyword evidence="4 14" id="KW-0548">Nucleotidyltransferase</keyword>
<evidence type="ECO:0000256" key="5">
    <source>
        <dbReference type="ARBA" id="ARBA00022723"/>
    </source>
</evidence>
<evidence type="ECO:0000256" key="2">
    <source>
        <dbReference type="ARBA" id="ARBA00022679"/>
    </source>
</evidence>
<dbReference type="Pfam" id="PF01743">
    <property type="entry name" value="PolyA_pol"/>
    <property type="match status" value="1"/>
</dbReference>
<evidence type="ECO:0000256" key="9">
    <source>
        <dbReference type="RuleBase" id="RU003953"/>
    </source>
</evidence>
<dbReference type="EMBL" id="JBBMFM010000041">
    <property type="protein sequence ID" value="MEQ2425780.1"/>
    <property type="molecule type" value="Genomic_DNA"/>
</dbReference>
<feature type="domain" description="CCA-adding enzyme C-terminal" evidence="13">
    <location>
        <begin position="296"/>
        <end position="445"/>
    </location>
</feature>
<dbReference type="Proteomes" id="UP001454086">
    <property type="component" value="Unassembled WGS sequence"/>
</dbReference>
<dbReference type="GO" id="GO:0004810">
    <property type="term" value="F:CCA tRNA nucleotidyltransferase activity"/>
    <property type="evidence" value="ECO:0007669"/>
    <property type="project" value="UniProtKB-EC"/>
</dbReference>
<dbReference type="InterPro" id="IPR043519">
    <property type="entry name" value="NT_sf"/>
</dbReference>
<reference evidence="14 15" key="1">
    <citation type="submission" date="2024-03" db="EMBL/GenBank/DDBJ databases">
        <title>Human intestinal bacterial collection.</title>
        <authorList>
            <person name="Pauvert C."/>
            <person name="Hitch T.C.A."/>
            <person name="Clavel T."/>
        </authorList>
    </citation>
    <scope>NUCLEOTIDE SEQUENCE [LARGE SCALE GENOMIC DNA]</scope>
    <source>
        <strain evidence="14 15">CLA-SR-H021</strain>
    </source>
</reference>
<keyword evidence="2 9" id="KW-0808">Transferase</keyword>
<evidence type="ECO:0000259" key="11">
    <source>
        <dbReference type="Pfam" id="PF01743"/>
    </source>
</evidence>
<dbReference type="EC" id="2.7.7.72" evidence="14"/>
<dbReference type="Gene3D" id="1.10.246.80">
    <property type="match status" value="1"/>
</dbReference>
<evidence type="ECO:0000256" key="6">
    <source>
        <dbReference type="ARBA" id="ARBA00022741"/>
    </source>
</evidence>
<evidence type="ECO:0000259" key="13">
    <source>
        <dbReference type="Pfam" id="PF13735"/>
    </source>
</evidence>
<dbReference type="InterPro" id="IPR050264">
    <property type="entry name" value="Bact_CCA-adding_enz_type3_sf"/>
</dbReference>
<accession>A0ABV1D5U1</accession>
<evidence type="ECO:0000256" key="10">
    <source>
        <dbReference type="SAM" id="MobiDB-lite"/>
    </source>
</evidence>
<feature type="domain" description="Poly A polymerase head" evidence="11">
    <location>
        <begin position="23"/>
        <end position="143"/>
    </location>
</feature>
<dbReference type="Gene3D" id="3.30.460.10">
    <property type="entry name" value="Beta Polymerase, domain 2"/>
    <property type="match status" value="1"/>
</dbReference>
<dbReference type="InterPro" id="IPR032810">
    <property type="entry name" value="CCA-adding_enz_C"/>
</dbReference>
<evidence type="ECO:0000313" key="14">
    <source>
        <dbReference type="EMBL" id="MEQ2425780.1"/>
    </source>
</evidence>
<evidence type="ECO:0000256" key="7">
    <source>
        <dbReference type="ARBA" id="ARBA00022842"/>
    </source>
</evidence>
<organism evidence="14 15">
    <name type="scientific">Enterocloster hominis</name>
    <name type="common">ex Hitch et al. 2024</name>
    <dbReference type="NCBI Taxonomy" id="1917870"/>
    <lineage>
        <taxon>Bacteria</taxon>
        <taxon>Bacillati</taxon>
        <taxon>Bacillota</taxon>
        <taxon>Clostridia</taxon>
        <taxon>Lachnospirales</taxon>
        <taxon>Lachnospiraceae</taxon>
        <taxon>Enterocloster</taxon>
    </lineage>
</organism>
<dbReference type="SUPFAM" id="SSF81891">
    <property type="entry name" value="Poly A polymerase C-terminal region-like"/>
    <property type="match status" value="1"/>
</dbReference>
<keyword evidence="3" id="KW-0819">tRNA processing</keyword>
<comment type="cofactor">
    <cofactor evidence="1">
        <name>Mg(2+)</name>
        <dbReference type="ChEBI" id="CHEBI:18420"/>
    </cofactor>
</comment>
<dbReference type="NCBIfam" id="NF009814">
    <property type="entry name" value="PRK13299.1"/>
    <property type="match status" value="1"/>
</dbReference>
<dbReference type="Pfam" id="PF12627">
    <property type="entry name" value="PolyA_pol_RNAbd"/>
    <property type="match status" value="1"/>
</dbReference>
<comment type="caution">
    <text evidence="14">The sequence shown here is derived from an EMBL/GenBank/DDBJ whole genome shotgun (WGS) entry which is preliminary data.</text>
</comment>
<dbReference type="Gene3D" id="1.10.3090.10">
    <property type="entry name" value="cca-adding enzyme, domain 2"/>
    <property type="match status" value="1"/>
</dbReference>
<dbReference type="Pfam" id="PF13735">
    <property type="entry name" value="tRNA_NucTran2_2"/>
    <property type="match status" value="1"/>
</dbReference>
<keyword evidence="6" id="KW-0547">Nucleotide-binding</keyword>
<evidence type="ECO:0000259" key="12">
    <source>
        <dbReference type="Pfam" id="PF12627"/>
    </source>
</evidence>
<gene>
    <name evidence="14" type="ORF">WMQ36_12395</name>
</gene>
<dbReference type="InterPro" id="IPR002646">
    <property type="entry name" value="PolA_pol_head_dom"/>
</dbReference>
<keyword evidence="5" id="KW-0479">Metal-binding</keyword>
<evidence type="ECO:0000256" key="3">
    <source>
        <dbReference type="ARBA" id="ARBA00022694"/>
    </source>
</evidence>
<dbReference type="PANTHER" id="PTHR46173">
    <property type="entry name" value="CCA TRNA NUCLEOTIDYLTRANSFERASE 1, MITOCHONDRIAL"/>
    <property type="match status" value="1"/>
</dbReference>
<keyword evidence="7" id="KW-0460">Magnesium</keyword>
<sequence>MEIKIPAPAEEILTKLNDNGYEAYVVGGCVRDMILGREPGDWDITTSALPEQVKQVFRRTVDTGIQHGTVTVMMGDEGYEVTTYRIDGEYADGRHPDSVTFTPSLTEDLKRRDFTINAMAYNGNTGLVDEFGGMDDLDRGIIRCVGEPMDRFSEDALRILRAIRFSAQLGFTIEGRTYEAIRAIAPNMVHVSKERIQVELTKLLLSPNPGHINMVYETGISPYVSETFHKVYCREEDGGLDEGKQVEREDGQRPECADRQRPEGENGRQVEREDGKPFFVIPAIPAQVPPVRHMRWAAFLRKCPPDEAVRILKDLKLDNDTINRVRTLVSWQDYRLGPDKYSIRTAMSRMEPDLFDDLLDFRMCLAQMESEGNKTCQEHLAHTAMLVDEIRRDGDCISLKTLAVGGNDIIKAGVKPGKEVGLALARLLEMVLEEPGRNTKEYLLQHLV</sequence>
<keyword evidence="8 9" id="KW-0694">RNA-binding</keyword>
<protein>
    <submittedName>
        <fullName evidence="14">CCA tRNA nucleotidyltransferase</fullName>
        <ecNumber evidence="14">2.7.7.72</ecNumber>
    </submittedName>
</protein>
<evidence type="ECO:0000256" key="4">
    <source>
        <dbReference type="ARBA" id="ARBA00022695"/>
    </source>
</evidence>
<dbReference type="PANTHER" id="PTHR46173:SF1">
    <property type="entry name" value="CCA TRNA NUCLEOTIDYLTRANSFERASE 1, MITOCHONDRIAL"/>
    <property type="match status" value="1"/>
</dbReference>
<comment type="similarity">
    <text evidence="9">Belongs to the tRNA nucleotidyltransferase/poly(A) polymerase family.</text>
</comment>
<evidence type="ECO:0000313" key="15">
    <source>
        <dbReference type="Proteomes" id="UP001454086"/>
    </source>
</evidence>
<keyword evidence="15" id="KW-1185">Reference proteome</keyword>
<dbReference type="SUPFAM" id="SSF81301">
    <property type="entry name" value="Nucleotidyltransferase"/>
    <property type="match status" value="1"/>
</dbReference>
<dbReference type="InterPro" id="IPR032828">
    <property type="entry name" value="PolyA_RNA-bd"/>
</dbReference>
<feature type="domain" description="tRNA nucleotidyltransferase/poly(A) polymerase RNA and SrmB- binding" evidence="12">
    <location>
        <begin position="170"/>
        <end position="224"/>
    </location>
</feature>
<name>A0ABV1D5U1_9FIRM</name>
<feature type="region of interest" description="Disordered" evidence="10">
    <location>
        <begin position="239"/>
        <end position="272"/>
    </location>
</feature>